<dbReference type="Pfam" id="PF12697">
    <property type="entry name" value="Abhydrolase_6"/>
    <property type="match status" value="1"/>
</dbReference>
<dbReference type="PANTHER" id="PTHR43798">
    <property type="entry name" value="MONOACYLGLYCEROL LIPASE"/>
    <property type="match status" value="1"/>
</dbReference>
<dbReference type="OrthoDB" id="5491135at2"/>
<organism evidence="2 3">
    <name type="scientific">Roseiarcus fermentans</name>
    <dbReference type="NCBI Taxonomy" id="1473586"/>
    <lineage>
        <taxon>Bacteria</taxon>
        <taxon>Pseudomonadati</taxon>
        <taxon>Pseudomonadota</taxon>
        <taxon>Alphaproteobacteria</taxon>
        <taxon>Hyphomicrobiales</taxon>
        <taxon>Roseiarcaceae</taxon>
        <taxon>Roseiarcus</taxon>
    </lineage>
</organism>
<dbReference type="EMBL" id="QNRK01000008">
    <property type="protein sequence ID" value="RBP15458.1"/>
    <property type="molecule type" value="Genomic_DNA"/>
</dbReference>
<gene>
    <name evidence="2" type="ORF">DFR50_10814</name>
</gene>
<proteinExistence type="predicted"/>
<dbReference type="InterPro" id="IPR029058">
    <property type="entry name" value="AB_hydrolase_fold"/>
</dbReference>
<keyword evidence="3" id="KW-1185">Reference proteome</keyword>
<accession>A0A366FLE4</accession>
<dbReference type="RefSeq" id="WP_113888772.1">
    <property type="nucleotide sequence ID" value="NZ_QNRK01000008.1"/>
</dbReference>
<feature type="domain" description="AB hydrolase-1" evidence="1">
    <location>
        <begin position="6"/>
        <end position="223"/>
    </location>
</feature>
<name>A0A366FLE4_9HYPH</name>
<sequence length="232" mass="24972">MSTQTLVLVPGLGSDAAVWRRTIAALGDACRCLVGDTLDSDTLPDMARRILDRAPSSFALAGVSMGGMVALEIMKAAPSRVTHLALVDTKARPDTLAQRLYRRLANLVVASTRDFEGLARRSQSSVVHPSAPQDVRAELTQMSLRVGRNAYIRQNRALAARGDLRKVLATLAIPTAVIVGAEDRMTPVRLSREIHALAPGSLLHVIPDCGHLPPIEKPDITAALLRALLSRR</sequence>
<dbReference type="PRINTS" id="PR00111">
    <property type="entry name" value="ABHYDROLASE"/>
</dbReference>
<dbReference type="Gene3D" id="3.40.50.1820">
    <property type="entry name" value="alpha/beta hydrolase"/>
    <property type="match status" value="1"/>
</dbReference>
<dbReference type="InterPro" id="IPR050266">
    <property type="entry name" value="AB_hydrolase_sf"/>
</dbReference>
<reference evidence="2 3" key="1">
    <citation type="submission" date="2018-06" db="EMBL/GenBank/DDBJ databases">
        <title>Genomic Encyclopedia of Type Strains, Phase IV (KMG-IV): sequencing the most valuable type-strain genomes for metagenomic binning, comparative biology and taxonomic classification.</title>
        <authorList>
            <person name="Goeker M."/>
        </authorList>
    </citation>
    <scope>NUCLEOTIDE SEQUENCE [LARGE SCALE GENOMIC DNA]</scope>
    <source>
        <strain evidence="2 3">DSM 24875</strain>
    </source>
</reference>
<evidence type="ECO:0000313" key="3">
    <source>
        <dbReference type="Proteomes" id="UP000253529"/>
    </source>
</evidence>
<evidence type="ECO:0000313" key="2">
    <source>
        <dbReference type="EMBL" id="RBP15458.1"/>
    </source>
</evidence>
<dbReference type="AlphaFoldDB" id="A0A366FLE4"/>
<dbReference type="SUPFAM" id="SSF53474">
    <property type="entry name" value="alpha/beta-Hydrolases"/>
    <property type="match status" value="1"/>
</dbReference>
<evidence type="ECO:0000259" key="1">
    <source>
        <dbReference type="Pfam" id="PF12697"/>
    </source>
</evidence>
<dbReference type="Proteomes" id="UP000253529">
    <property type="component" value="Unassembled WGS sequence"/>
</dbReference>
<dbReference type="PANTHER" id="PTHR43798:SF29">
    <property type="entry name" value="AB HYDROLASE-1 DOMAIN-CONTAINING PROTEIN"/>
    <property type="match status" value="1"/>
</dbReference>
<protein>
    <submittedName>
        <fullName evidence="2">Pimeloyl-ACP methyl ester carboxylesterase</fullName>
    </submittedName>
</protein>
<comment type="caution">
    <text evidence="2">The sequence shown here is derived from an EMBL/GenBank/DDBJ whole genome shotgun (WGS) entry which is preliminary data.</text>
</comment>
<dbReference type="InterPro" id="IPR000073">
    <property type="entry name" value="AB_hydrolase_1"/>
</dbReference>